<evidence type="ECO:0000256" key="1">
    <source>
        <dbReference type="SAM" id="MobiDB-lite"/>
    </source>
</evidence>
<dbReference type="EMBL" id="CAMAPF010000063">
    <property type="protein sequence ID" value="CAH9090193.1"/>
    <property type="molecule type" value="Genomic_DNA"/>
</dbReference>
<feature type="region of interest" description="Disordered" evidence="1">
    <location>
        <begin position="33"/>
        <end position="117"/>
    </location>
</feature>
<feature type="domain" description="Retrovirus-related Pol polyprotein from transposon TNT 1-94-like beta-barrel" evidence="2">
    <location>
        <begin position="167"/>
        <end position="243"/>
    </location>
</feature>
<organism evidence="3 4">
    <name type="scientific">Cuscuta epithymum</name>
    <dbReference type="NCBI Taxonomy" id="186058"/>
    <lineage>
        <taxon>Eukaryota</taxon>
        <taxon>Viridiplantae</taxon>
        <taxon>Streptophyta</taxon>
        <taxon>Embryophyta</taxon>
        <taxon>Tracheophyta</taxon>
        <taxon>Spermatophyta</taxon>
        <taxon>Magnoliopsida</taxon>
        <taxon>eudicotyledons</taxon>
        <taxon>Gunneridae</taxon>
        <taxon>Pentapetalae</taxon>
        <taxon>asterids</taxon>
        <taxon>lamiids</taxon>
        <taxon>Solanales</taxon>
        <taxon>Convolvulaceae</taxon>
        <taxon>Cuscuteae</taxon>
        <taxon>Cuscuta</taxon>
        <taxon>Cuscuta subgen. Cuscuta</taxon>
    </lineage>
</organism>
<dbReference type="AlphaFoldDB" id="A0AAV0D3C2"/>
<keyword evidence="4" id="KW-1185">Reference proteome</keyword>
<dbReference type="InterPro" id="IPR054722">
    <property type="entry name" value="PolX-like_BBD"/>
</dbReference>
<feature type="compositionally biased region" description="Polar residues" evidence="1">
    <location>
        <begin position="105"/>
        <end position="117"/>
    </location>
</feature>
<evidence type="ECO:0000259" key="2">
    <source>
        <dbReference type="Pfam" id="PF22936"/>
    </source>
</evidence>
<feature type="compositionally biased region" description="Low complexity" evidence="1">
    <location>
        <begin position="75"/>
        <end position="94"/>
    </location>
</feature>
<dbReference type="Pfam" id="PF22936">
    <property type="entry name" value="Pol_BBD"/>
    <property type="match status" value="1"/>
</dbReference>
<gene>
    <name evidence="3" type="ORF">CEPIT_LOCUS11174</name>
</gene>
<dbReference type="Proteomes" id="UP001152523">
    <property type="component" value="Unassembled WGS sequence"/>
</dbReference>
<dbReference type="PANTHER" id="PTHR47481:SF42">
    <property type="entry name" value="RHO GTPASE-ACTIVATING PROTEIN GACK-LIKE"/>
    <property type="match status" value="1"/>
</dbReference>
<comment type="caution">
    <text evidence="3">The sequence shown here is derived from an EMBL/GenBank/DDBJ whole genome shotgun (WGS) entry which is preliminary data.</text>
</comment>
<feature type="compositionally biased region" description="Basic residues" evidence="1">
    <location>
        <begin position="46"/>
        <end position="62"/>
    </location>
</feature>
<evidence type="ECO:0000313" key="3">
    <source>
        <dbReference type="EMBL" id="CAH9090193.1"/>
    </source>
</evidence>
<accession>A0AAV0D3C2</accession>
<sequence>MEAEQLILFQRQHESSQLQPAFGAQVGNAQQVQVGQPPAHGAYRGRGGRGRGGRGRGGRGRGRFPPNQAYGQHTGQPQGYGQQAPPYHGQQPAHPFLPAGGASTLRPQNAPSGFSSTEGILGSVPSPVVCQICFSAGHSALHCPSRFSASSAPALVAPSGESNDALWYPDSGASAHMTSSEGILSNKSPYSGTMSVSVANGIKLPIANIGDISLNTPTRPLSLKSVFHVPQIKFNLISIQKLCADNNCVAIFDKNSFFVKDKISGAVLLQARHNGHLYPVSLSPPAPLALAS</sequence>
<proteinExistence type="predicted"/>
<protein>
    <recommendedName>
        <fullName evidence="2">Retrovirus-related Pol polyprotein from transposon TNT 1-94-like beta-barrel domain-containing protein</fullName>
    </recommendedName>
</protein>
<feature type="non-terminal residue" evidence="3">
    <location>
        <position position="292"/>
    </location>
</feature>
<reference evidence="3" key="1">
    <citation type="submission" date="2022-07" db="EMBL/GenBank/DDBJ databases">
        <authorList>
            <person name="Macas J."/>
            <person name="Novak P."/>
            <person name="Neumann P."/>
        </authorList>
    </citation>
    <scope>NUCLEOTIDE SEQUENCE</scope>
</reference>
<name>A0AAV0D3C2_9ASTE</name>
<evidence type="ECO:0000313" key="4">
    <source>
        <dbReference type="Proteomes" id="UP001152523"/>
    </source>
</evidence>
<dbReference type="PANTHER" id="PTHR47481">
    <property type="match status" value="1"/>
</dbReference>